<dbReference type="OrthoDB" id="8402090at2"/>
<dbReference type="RefSeq" id="WP_133613616.1">
    <property type="nucleotide sequence ID" value="NZ_SNYW01000008.1"/>
</dbReference>
<sequence length="121" mass="13102">MNINGLFGGLPPGVTVASGKADPLERGPRAEFLAYMEKSPAERMRDTWLKAHGLSEDDLKAMAPAEREAVEQQIAADIKAQMQEDAQEQAALQARKQALQSGRITLPTASFLVLVTEQDPA</sequence>
<gene>
    <name evidence="1" type="ORF">A8950_2150</name>
</gene>
<evidence type="ECO:0000313" key="2">
    <source>
        <dbReference type="Proteomes" id="UP000295783"/>
    </source>
</evidence>
<organism evidence="1 2">
    <name type="scientific">Dongia mobilis</name>
    <dbReference type="NCBI Taxonomy" id="578943"/>
    <lineage>
        <taxon>Bacteria</taxon>
        <taxon>Pseudomonadati</taxon>
        <taxon>Pseudomonadota</taxon>
        <taxon>Alphaproteobacteria</taxon>
        <taxon>Rhodospirillales</taxon>
        <taxon>Dongiaceae</taxon>
        <taxon>Dongia</taxon>
    </lineage>
</organism>
<proteinExistence type="predicted"/>
<name>A0A4V3DEN1_9PROT</name>
<dbReference type="AlphaFoldDB" id="A0A4V3DEN1"/>
<keyword evidence="2" id="KW-1185">Reference proteome</keyword>
<evidence type="ECO:0000313" key="1">
    <source>
        <dbReference type="EMBL" id="TDQ82328.1"/>
    </source>
</evidence>
<protein>
    <submittedName>
        <fullName evidence="1">Uncharacterized protein</fullName>
    </submittedName>
</protein>
<dbReference type="EMBL" id="SNYW01000008">
    <property type="protein sequence ID" value="TDQ82328.1"/>
    <property type="molecule type" value="Genomic_DNA"/>
</dbReference>
<reference evidence="1 2" key="1">
    <citation type="submission" date="2019-03" db="EMBL/GenBank/DDBJ databases">
        <title>Genomic Encyclopedia of Type Strains, Phase III (KMG-III): the genomes of soil and plant-associated and newly described type strains.</title>
        <authorList>
            <person name="Whitman W."/>
        </authorList>
    </citation>
    <scope>NUCLEOTIDE SEQUENCE [LARGE SCALE GENOMIC DNA]</scope>
    <source>
        <strain evidence="1 2">CGMCC 1.7660</strain>
    </source>
</reference>
<comment type="caution">
    <text evidence="1">The sequence shown here is derived from an EMBL/GenBank/DDBJ whole genome shotgun (WGS) entry which is preliminary data.</text>
</comment>
<accession>A0A4V3DEN1</accession>
<dbReference type="Proteomes" id="UP000295783">
    <property type="component" value="Unassembled WGS sequence"/>
</dbReference>